<organism evidence="3 4">
    <name type="scientific">Neoarthrinium moseri</name>
    <dbReference type="NCBI Taxonomy" id="1658444"/>
    <lineage>
        <taxon>Eukaryota</taxon>
        <taxon>Fungi</taxon>
        <taxon>Dikarya</taxon>
        <taxon>Ascomycota</taxon>
        <taxon>Pezizomycotina</taxon>
        <taxon>Sordariomycetes</taxon>
        <taxon>Xylariomycetidae</taxon>
        <taxon>Amphisphaeriales</taxon>
        <taxon>Apiosporaceae</taxon>
        <taxon>Neoarthrinium</taxon>
    </lineage>
</organism>
<evidence type="ECO:0000259" key="2">
    <source>
        <dbReference type="Pfam" id="PF10021"/>
    </source>
</evidence>
<protein>
    <recommendedName>
        <fullName evidence="2">Microbial-type PARG catalytic domain-containing protein</fullName>
    </recommendedName>
</protein>
<keyword evidence="4" id="KW-1185">Reference proteome</keyword>
<dbReference type="PANTHER" id="PTHR35596">
    <property type="entry name" value="DUF2263 DOMAIN-CONTAINING PROTEIN"/>
    <property type="match status" value="1"/>
</dbReference>
<dbReference type="InterPro" id="IPR012664">
    <property type="entry name" value="CHP02452"/>
</dbReference>
<dbReference type="PANTHER" id="PTHR35596:SF1">
    <property type="entry name" value="MICROBIAL-TYPE PARG CATALYTIC DOMAIN-CONTAINING PROTEIN"/>
    <property type="match status" value="1"/>
</dbReference>
<evidence type="ECO:0000313" key="4">
    <source>
        <dbReference type="Proteomes" id="UP000829685"/>
    </source>
</evidence>
<feature type="region of interest" description="Disordered" evidence="1">
    <location>
        <begin position="95"/>
        <end position="145"/>
    </location>
</feature>
<reference evidence="3" key="1">
    <citation type="submission" date="2021-03" db="EMBL/GenBank/DDBJ databases">
        <title>Revisited historic fungal species revealed as producer of novel bioactive compounds through whole genome sequencing and comparative genomics.</title>
        <authorList>
            <person name="Vignolle G.A."/>
            <person name="Hochenegger N."/>
            <person name="Mach R.L."/>
            <person name="Mach-Aigner A.R."/>
            <person name="Javad Rahimi M."/>
            <person name="Salim K.A."/>
            <person name="Chan C.M."/>
            <person name="Lim L.B.L."/>
            <person name="Cai F."/>
            <person name="Druzhinina I.S."/>
            <person name="U'Ren J.M."/>
            <person name="Derntl C."/>
        </authorList>
    </citation>
    <scope>NUCLEOTIDE SEQUENCE</scope>
    <source>
        <strain evidence="3">TUCIM 5799</strain>
    </source>
</reference>
<gene>
    <name evidence="3" type="ORF">JX265_008912</name>
</gene>
<dbReference type="Pfam" id="PF10021">
    <property type="entry name" value="PARG_cat_microb"/>
    <property type="match status" value="1"/>
</dbReference>
<evidence type="ECO:0000313" key="3">
    <source>
        <dbReference type="EMBL" id="KAI1862866.1"/>
    </source>
</evidence>
<dbReference type="Gene3D" id="3.40.220.10">
    <property type="entry name" value="Leucine Aminopeptidase, subunit E, domain 1"/>
    <property type="match status" value="1"/>
</dbReference>
<dbReference type="InterPro" id="IPR019261">
    <property type="entry name" value="PARG_cat_microbial"/>
</dbReference>
<dbReference type="NCBIfam" id="TIGR02452">
    <property type="entry name" value="TIGR02452 family protein"/>
    <property type="match status" value="1"/>
</dbReference>
<evidence type="ECO:0000256" key="1">
    <source>
        <dbReference type="SAM" id="MobiDB-lite"/>
    </source>
</evidence>
<feature type="compositionally biased region" description="Basic and acidic residues" evidence="1">
    <location>
        <begin position="117"/>
        <end position="127"/>
    </location>
</feature>
<feature type="domain" description="Microbial-type PARG catalytic" evidence="2">
    <location>
        <begin position="132"/>
        <end position="202"/>
    </location>
</feature>
<dbReference type="Proteomes" id="UP000829685">
    <property type="component" value="Unassembled WGS sequence"/>
</dbReference>
<dbReference type="AlphaFoldDB" id="A0A9Q0ALX8"/>
<accession>A0A9Q0ALX8</accession>
<sequence>MRQTTIPQAVRNRRAALAAVAKETKAALPSVVQQLPGLQPYMSSQHTLDDLGPLDPALCPRFPLSSGSNGDPQACGTTVKVVNADSFEAALEMPGKVPDQEPTNPLFLTATPTGTTAHDDDGKKKEDVDDDDETAQKTTQRRQRNHRVVVLNLASDKNPGGGWLNGSSAQEEALCYRSSLSLSLHRRYYPWAARSGLYTRDVVIIRRAQSQGHGLLVPRTPADQLPVVSVVSVAGIRRPEVVSGAGGSGLEERFARPRDRALTKDKMRLVLRIAAAQGHELLVLGAIGCGAFGNPPREVARCWLEVLEEAEFRGGWWREIWFAVFDARGEGNGSVFEEELGGKVVGKVVTGQ</sequence>
<proteinExistence type="predicted"/>
<dbReference type="SUPFAM" id="SSF52949">
    <property type="entry name" value="Macro domain-like"/>
    <property type="match status" value="1"/>
</dbReference>
<dbReference type="EMBL" id="JAFIMR010000026">
    <property type="protein sequence ID" value="KAI1862866.1"/>
    <property type="molecule type" value="Genomic_DNA"/>
</dbReference>
<comment type="caution">
    <text evidence="3">The sequence shown here is derived from an EMBL/GenBank/DDBJ whole genome shotgun (WGS) entry which is preliminary data.</text>
</comment>
<dbReference type="InterPro" id="IPR043472">
    <property type="entry name" value="Macro_dom-like"/>
</dbReference>
<name>A0A9Q0ALX8_9PEZI</name>